<proteinExistence type="inferred from homology"/>
<evidence type="ECO:0000256" key="2">
    <source>
        <dbReference type="RuleBase" id="RU362080"/>
    </source>
</evidence>
<gene>
    <name evidence="3" type="ORF">COT34_01865</name>
</gene>
<dbReference type="AlphaFoldDB" id="A0A2M6T0K9"/>
<dbReference type="Proteomes" id="UP000229390">
    <property type="component" value="Unassembled WGS sequence"/>
</dbReference>
<dbReference type="InterPro" id="IPR006442">
    <property type="entry name" value="Antitoxin_Phd/YefM"/>
</dbReference>
<reference evidence="4" key="1">
    <citation type="submission" date="2017-09" db="EMBL/GenBank/DDBJ databases">
        <title>Depth-based differentiation of microbial function through sediment-hosted aquifers and enrichment of novel symbionts in the deep terrestrial subsurface.</title>
        <authorList>
            <person name="Probst A.J."/>
            <person name="Ladd B."/>
            <person name="Jarett J.K."/>
            <person name="Geller-Mcgrath D.E."/>
            <person name="Sieber C.M.K."/>
            <person name="Emerson J.B."/>
            <person name="Anantharaman K."/>
            <person name="Thomas B.C."/>
            <person name="Malmstrom R."/>
            <person name="Stieglmeier M."/>
            <person name="Klingl A."/>
            <person name="Woyke T."/>
            <person name="Ryan C.M."/>
            <person name="Banfield J.F."/>
        </authorList>
    </citation>
    <scope>NUCLEOTIDE SEQUENCE [LARGE SCALE GENOMIC DNA]</scope>
</reference>
<organism evidence="3 4">
    <name type="scientific">Candidatus Nealsonbacteria bacterium CG08_land_8_20_14_0_20_43_11</name>
    <dbReference type="NCBI Taxonomy" id="1974706"/>
    <lineage>
        <taxon>Bacteria</taxon>
        <taxon>Candidatus Nealsoniibacteriota</taxon>
    </lineage>
</organism>
<dbReference type="NCBIfam" id="TIGR01552">
    <property type="entry name" value="phd_fam"/>
    <property type="match status" value="1"/>
</dbReference>
<evidence type="ECO:0000313" key="4">
    <source>
        <dbReference type="Proteomes" id="UP000229390"/>
    </source>
</evidence>
<evidence type="ECO:0000313" key="3">
    <source>
        <dbReference type="EMBL" id="PIS38778.1"/>
    </source>
</evidence>
<evidence type="ECO:0000256" key="1">
    <source>
        <dbReference type="ARBA" id="ARBA00009981"/>
    </source>
</evidence>
<dbReference type="InterPro" id="IPR036165">
    <property type="entry name" value="YefM-like_sf"/>
</dbReference>
<comment type="caution">
    <text evidence="3">The sequence shown here is derived from an EMBL/GenBank/DDBJ whole genome shotgun (WGS) entry which is preliminary data.</text>
</comment>
<accession>A0A2M6T0K9</accession>
<dbReference type="Gene3D" id="3.40.1620.10">
    <property type="entry name" value="YefM-like domain"/>
    <property type="match status" value="1"/>
</dbReference>
<dbReference type="EMBL" id="PEYE01000033">
    <property type="protein sequence ID" value="PIS38778.1"/>
    <property type="molecule type" value="Genomic_DNA"/>
</dbReference>
<comment type="similarity">
    <text evidence="1 2">Belongs to the phD/YefM antitoxin family.</text>
</comment>
<dbReference type="SUPFAM" id="SSF143120">
    <property type="entry name" value="YefM-like"/>
    <property type="match status" value="1"/>
</dbReference>
<protein>
    <recommendedName>
        <fullName evidence="2">Antitoxin</fullName>
    </recommendedName>
</protein>
<name>A0A2M6T0K9_9BACT</name>
<sequence>MSSDIEKIIPATAARKNFFSILKDIQKPGAHYTITLEGRPLAVIMSSSEFNSWKETIEISSDKSLAEDLLKMKNDFALNNFIPLEDVLREQGFLVAETPEKKYVPRSFKKKSKKRTK</sequence>
<dbReference type="Pfam" id="PF02604">
    <property type="entry name" value="PhdYeFM_antitox"/>
    <property type="match status" value="1"/>
</dbReference>
<comment type="function">
    <text evidence="2">Antitoxin component of a type II toxin-antitoxin (TA) system.</text>
</comment>